<dbReference type="STRING" id="1121130.GCA_000519105_02569"/>
<organism evidence="5 7">
    <name type="scientific">Butyricimonas virosa</name>
    <dbReference type="NCBI Taxonomy" id="544645"/>
    <lineage>
        <taxon>Bacteria</taxon>
        <taxon>Pseudomonadati</taxon>
        <taxon>Bacteroidota</taxon>
        <taxon>Bacteroidia</taxon>
        <taxon>Bacteroidales</taxon>
        <taxon>Odoribacteraceae</taxon>
        <taxon>Butyricimonas</taxon>
    </lineage>
</organism>
<dbReference type="Pfam" id="PF16344">
    <property type="entry name" value="FecR_C"/>
    <property type="match status" value="1"/>
</dbReference>
<dbReference type="EMBL" id="QSCR01000014">
    <property type="protein sequence ID" value="RGY17868.1"/>
    <property type="molecule type" value="Genomic_DNA"/>
</dbReference>
<dbReference type="Gene3D" id="3.55.50.30">
    <property type="match status" value="1"/>
</dbReference>
<dbReference type="GO" id="GO:0016989">
    <property type="term" value="F:sigma factor antagonist activity"/>
    <property type="evidence" value="ECO:0007669"/>
    <property type="project" value="TreeGrafter"/>
</dbReference>
<dbReference type="Pfam" id="PF04773">
    <property type="entry name" value="FecR"/>
    <property type="match status" value="1"/>
</dbReference>
<dbReference type="Gene3D" id="2.60.120.1440">
    <property type="match status" value="1"/>
</dbReference>
<keyword evidence="1" id="KW-1133">Transmembrane helix</keyword>
<dbReference type="InterPro" id="IPR032508">
    <property type="entry name" value="FecR_C"/>
</dbReference>
<keyword evidence="1" id="KW-0812">Transmembrane</keyword>
<accession>A0A413INE9</accession>
<dbReference type="Proteomes" id="UP000286063">
    <property type="component" value="Unassembled WGS sequence"/>
</dbReference>
<feature type="transmembrane region" description="Helical" evidence="1">
    <location>
        <begin position="88"/>
        <end position="107"/>
    </location>
</feature>
<evidence type="ECO:0000313" key="5">
    <source>
        <dbReference type="EMBL" id="RGY17868.1"/>
    </source>
</evidence>
<dbReference type="EMBL" id="QRZA01000020">
    <property type="protein sequence ID" value="RGV32526.1"/>
    <property type="molecule type" value="Genomic_DNA"/>
</dbReference>
<evidence type="ECO:0000259" key="2">
    <source>
        <dbReference type="Pfam" id="PF04773"/>
    </source>
</evidence>
<proteinExistence type="predicted"/>
<evidence type="ECO:0000313" key="7">
    <source>
        <dbReference type="Proteomes" id="UP000286063"/>
    </source>
</evidence>
<dbReference type="PANTHER" id="PTHR30273:SF2">
    <property type="entry name" value="PROTEIN FECR"/>
    <property type="match status" value="1"/>
</dbReference>
<dbReference type="InterPro" id="IPR012373">
    <property type="entry name" value="Ferrdict_sens_TM"/>
</dbReference>
<evidence type="ECO:0000256" key="1">
    <source>
        <dbReference type="SAM" id="Phobius"/>
    </source>
</evidence>
<feature type="domain" description="Protein FecR C-terminal" evidence="3">
    <location>
        <begin position="320"/>
        <end position="388"/>
    </location>
</feature>
<comment type="caution">
    <text evidence="5">The sequence shown here is derived from an EMBL/GenBank/DDBJ whole genome shotgun (WGS) entry which is preliminary data.</text>
</comment>
<feature type="domain" description="FecR protein" evidence="2">
    <location>
        <begin position="186"/>
        <end position="276"/>
    </location>
</feature>
<dbReference type="Proteomes" id="UP000283589">
    <property type="component" value="Unassembled WGS sequence"/>
</dbReference>
<sequence length="391" mass="44971">MRIDMAISDYMEDLIYRVLAGEVDEVERKEFETWLRENDEHRVFFEKIERAWYTGKYAARWKNVEMSAAWKAVEHGREQRQRRRFRRIGWGVAASVAVLVGITWIVGQREEGSLVSVVAQSSVVKPGEAKARLVLSSGVEVELGCVNGDIINEKGGPILNGKEYIDYSKQENTLQGDVVYNELIVPPGGEYRLVLADRTVVYMNSESRLKYPVMFGGKNRMVELEGEAYFEVSKDEDHPFIVRTERLDVTVLGTGFNVMAYKQDPRTEVTLVKGKVDVRRGKINEILTPSRQFVMNNENQEYEVKTVNVATYVDWKDGVLNFDGMPLEELGDKLGRWYEVKFFFTKESLKRLKFSGAFKKYNEIGYILSLIEATTNVTFKIDKDMIVVNEK</sequence>
<dbReference type="OrthoDB" id="1123467at2"/>
<evidence type="ECO:0000313" key="4">
    <source>
        <dbReference type="EMBL" id="RGV32526.1"/>
    </source>
</evidence>
<gene>
    <name evidence="4" type="ORF">DWW18_14010</name>
    <name evidence="5" type="ORF">DXA50_09620</name>
</gene>
<keyword evidence="1" id="KW-0472">Membrane</keyword>
<dbReference type="RefSeq" id="WP_117722230.1">
    <property type="nucleotide sequence ID" value="NZ_CAJUBB010000016.1"/>
</dbReference>
<dbReference type="InterPro" id="IPR006860">
    <property type="entry name" value="FecR"/>
</dbReference>
<dbReference type="AlphaFoldDB" id="A0A413INE9"/>
<dbReference type="PANTHER" id="PTHR30273">
    <property type="entry name" value="PERIPLASMIC SIGNAL SENSOR AND SIGMA FACTOR ACTIVATOR FECR-RELATED"/>
    <property type="match status" value="1"/>
</dbReference>
<name>A0A413INE9_9BACT</name>
<reference evidence="6 7" key="1">
    <citation type="submission" date="2018-08" db="EMBL/GenBank/DDBJ databases">
        <title>A genome reference for cultivated species of the human gut microbiota.</title>
        <authorList>
            <person name="Zou Y."/>
            <person name="Xue W."/>
            <person name="Luo G."/>
        </authorList>
    </citation>
    <scope>NUCLEOTIDE SEQUENCE [LARGE SCALE GENOMIC DNA]</scope>
    <source>
        <strain evidence="4 6">AF14-49</strain>
        <strain evidence="5 7">OF02-7</strain>
    </source>
</reference>
<evidence type="ECO:0000313" key="6">
    <source>
        <dbReference type="Proteomes" id="UP000283589"/>
    </source>
</evidence>
<dbReference type="FunFam" id="2.60.120.1440:FF:000001">
    <property type="entry name" value="Putative anti-sigma factor"/>
    <property type="match status" value="1"/>
</dbReference>
<protein>
    <submittedName>
        <fullName evidence="5">DUF4974 domain-containing protein</fullName>
    </submittedName>
</protein>
<evidence type="ECO:0000259" key="3">
    <source>
        <dbReference type="Pfam" id="PF16344"/>
    </source>
</evidence>